<evidence type="ECO:0000313" key="4">
    <source>
        <dbReference type="RefSeq" id="XP_038972170.1"/>
    </source>
</evidence>
<reference evidence="3 4" key="1">
    <citation type="submission" date="2025-04" db="UniProtKB">
        <authorList>
            <consortium name="RefSeq"/>
        </authorList>
    </citation>
    <scope>IDENTIFICATION</scope>
    <source>
        <tissue evidence="3 4">Young leaves</tissue>
    </source>
</reference>
<dbReference type="OrthoDB" id="3360032at2759"/>
<dbReference type="PANTHER" id="PTHR35465">
    <property type="entry name" value="CAVEOLIN-1 PROTEIN"/>
    <property type="match status" value="1"/>
</dbReference>
<dbReference type="Proteomes" id="UP000228380">
    <property type="component" value="Unplaced"/>
</dbReference>
<dbReference type="PANTHER" id="PTHR35465:SF1">
    <property type="entry name" value="PHOSPHATIDYLINOSITOL-GLYCAN BIOSYNTHESIS CLASS X PROTEIN"/>
    <property type="match status" value="1"/>
</dbReference>
<keyword evidence="2" id="KW-1185">Reference proteome</keyword>
<dbReference type="AlphaFoldDB" id="A0A8B8ZDI3"/>
<evidence type="ECO:0000313" key="3">
    <source>
        <dbReference type="RefSeq" id="XP_038972169.1"/>
    </source>
</evidence>
<dbReference type="GeneID" id="103697113"/>
<keyword evidence="1" id="KW-0812">Transmembrane</keyword>
<dbReference type="RefSeq" id="XP_038972171.1">
    <property type="nucleotide sequence ID" value="XM_039116243.1"/>
</dbReference>
<sequence length="250" mass="27901">MHSLPFYQNLRPDSRVFAIPAKHFRCTDHDSQRRGASQIGSNPSLSLSLSRRPSQWLIRHGPLSSSSTASSSPPLYLSLFLSDIKALTVGDEIKNDPLPLHMGQRIYELRGLRESAWYEVKISYPVSIPARFSIQLKTGESELWLRKNRRLLNTEKLIFKADGHRPVYVIVTVEAEGFVAKPNLKERELAVFNIVCDELMLGIPHDAWLVAIAGLLCLVLALVIPSFLPPHLLLRIASSQSSSVAATKVS</sequence>
<protein>
    <submittedName>
        <fullName evidence="3 4">Uncharacterized protein LOC103697113 isoform X1</fullName>
    </submittedName>
</protein>
<gene>
    <name evidence="3 4 5" type="primary">LOC103697113</name>
</gene>
<organism evidence="2 5">
    <name type="scientific">Phoenix dactylifera</name>
    <name type="common">Date palm</name>
    <dbReference type="NCBI Taxonomy" id="42345"/>
    <lineage>
        <taxon>Eukaryota</taxon>
        <taxon>Viridiplantae</taxon>
        <taxon>Streptophyta</taxon>
        <taxon>Embryophyta</taxon>
        <taxon>Tracheophyta</taxon>
        <taxon>Spermatophyta</taxon>
        <taxon>Magnoliopsida</taxon>
        <taxon>Liliopsida</taxon>
        <taxon>Arecaceae</taxon>
        <taxon>Coryphoideae</taxon>
        <taxon>Phoeniceae</taxon>
        <taxon>Phoenix</taxon>
    </lineage>
</organism>
<evidence type="ECO:0000256" key="1">
    <source>
        <dbReference type="SAM" id="Phobius"/>
    </source>
</evidence>
<evidence type="ECO:0000313" key="5">
    <source>
        <dbReference type="RefSeq" id="XP_038972171.1"/>
    </source>
</evidence>
<dbReference type="RefSeq" id="XP_038972169.1">
    <property type="nucleotide sequence ID" value="XM_039116241.1"/>
</dbReference>
<evidence type="ECO:0000313" key="2">
    <source>
        <dbReference type="Proteomes" id="UP000228380"/>
    </source>
</evidence>
<proteinExistence type="predicted"/>
<feature type="transmembrane region" description="Helical" evidence="1">
    <location>
        <begin position="207"/>
        <end position="228"/>
    </location>
</feature>
<keyword evidence="1" id="KW-1133">Transmembrane helix</keyword>
<accession>A0A8B8ZDI3</accession>
<dbReference type="RefSeq" id="XP_038972170.1">
    <property type="nucleotide sequence ID" value="XM_039116242.1"/>
</dbReference>
<keyword evidence="1" id="KW-0472">Membrane</keyword>
<name>A0A8B8ZDI3_PHODC</name>